<keyword evidence="2" id="KW-1185">Reference proteome</keyword>
<organism evidence="1 2">
    <name type="scientific">Cytobacillus eiseniae</name>
    <dbReference type="NCBI Taxonomy" id="762947"/>
    <lineage>
        <taxon>Bacteria</taxon>
        <taxon>Bacillati</taxon>
        <taxon>Bacillota</taxon>
        <taxon>Bacilli</taxon>
        <taxon>Bacillales</taxon>
        <taxon>Bacillaceae</taxon>
        <taxon>Cytobacillus</taxon>
    </lineage>
</organism>
<dbReference type="RefSeq" id="WP_066400355.1">
    <property type="nucleotide sequence ID" value="NZ_JAGIKZ010000020.1"/>
</dbReference>
<keyword evidence="1" id="KW-0808">Transferase</keyword>
<protein>
    <submittedName>
        <fullName evidence="1">Adenosyl cobinamide kinase/adenosyl cobinamide phosphate guanylyltransferase</fullName>
    </submittedName>
</protein>
<dbReference type="SUPFAM" id="SSF52540">
    <property type="entry name" value="P-loop containing nucleoside triphosphate hydrolases"/>
    <property type="match status" value="1"/>
</dbReference>
<dbReference type="GO" id="GO:0016779">
    <property type="term" value="F:nucleotidyltransferase activity"/>
    <property type="evidence" value="ECO:0007669"/>
    <property type="project" value="UniProtKB-KW"/>
</dbReference>
<sequence>MHFITGGAFNGKSRWVIEHYELNDPTYLWISAYEGMSIPAHTDNWIDIVILEGLEKWIQEWSSQLSSHEVRENWRSFLQIWLKWEKESEQRKLILIGTDLSKGIVPMIAEERKWRDVTGWVYQDVAASAEKFDLIWYGISQKIK</sequence>
<comment type="caution">
    <text evidence="1">The sequence shown here is derived from an EMBL/GenBank/DDBJ whole genome shotgun (WGS) entry which is preliminary data.</text>
</comment>
<evidence type="ECO:0000313" key="1">
    <source>
        <dbReference type="EMBL" id="MBP2242411.1"/>
    </source>
</evidence>
<dbReference type="EMBL" id="JAGIKZ010000020">
    <property type="protein sequence ID" value="MBP2242411.1"/>
    <property type="molecule type" value="Genomic_DNA"/>
</dbReference>
<keyword evidence="1" id="KW-0548">Nucleotidyltransferase</keyword>
<proteinExistence type="predicted"/>
<dbReference type="InterPro" id="IPR003203">
    <property type="entry name" value="CobU/CobP"/>
</dbReference>
<name>A0ABS4RJ26_9BACI</name>
<accession>A0ABS4RJ26</accession>
<dbReference type="GO" id="GO:0016301">
    <property type="term" value="F:kinase activity"/>
    <property type="evidence" value="ECO:0007669"/>
    <property type="project" value="UniProtKB-KW"/>
</dbReference>
<keyword evidence="1" id="KW-0418">Kinase</keyword>
<dbReference type="Proteomes" id="UP001519293">
    <property type="component" value="Unassembled WGS sequence"/>
</dbReference>
<evidence type="ECO:0000313" key="2">
    <source>
        <dbReference type="Proteomes" id="UP001519293"/>
    </source>
</evidence>
<dbReference type="Pfam" id="PF02283">
    <property type="entry name" value="CobU"/>
    <property type="match status" value="1"/>
</dbReference>
<reference evidence="1 2" key="1">
    <citation type="submission" date="2021-03" db="EMBL/GenBank/DDBJ databases">
        <title>Genomic Encyclopedia of Type Strains, Phase IV (KMG-IV): sequencing the most valuable type-strain genomes for metagenomic binning, comparative biology and taxonomic classification.</title>
        <authorList>
            <person name="Goeker M."/>
        </authorList>
    </citation>
    <scope>NUCLEOTIDE SEQUENCE [LARGE SCALE GENOMIC DNA]</scope>
    <source>
        <strain evidence="1 2">DSM 26675</strain>
    </source>
</reference>
<dbReference type="Gene3D" id="3.40.50.300">
    <property type="entry name" value="P-loop containing nucleotide triphosphate hydrolases"/>
    <property type="match status" value="1"/>
</dbReference>
<dbReference type="InterPro" id="IPR027417">
    <property type="entry name" value="P-loop_NTPase"/>
</dbReference>
<gene>
    <name evidence="1" type="ORF">J2Z40_002985</name>
</gene>